<accession>A0A9W9N4J6</accession>
<evidence type="ECO:0000313" key="2">
    <source>
        <dbReference type="Proteomes" id="UP001150942"/>
    </source>
</evidence>
<dbReference type="SUPFAM" id="SSF51126">
    <property type="entry name" value="Pectin lyase-like"/>
    <property type="match status" value="1"/>
</dbReference>
<organism evidence="1 2">
    <name type="scientific">Penicillium cf. viridicatum</name>
    <dbReference type="NCBI Taxonomy" id="2972119"/>
    <lineage>
        <taxon>Eukaryota</taxon>
        <taxon>Fungi</taxon>
        <taxon>Dikarya</taxon>
        <taxon>Ascomycota</taxon>
        <taxon>Pezizomycotina</taxon>
        <taxon>Eurotiomycetes</taxon>
        <taxon>Eurotiomycetidae</taxon>
        <taxon>Eurotiales</taxon>
        <taxon>Aspergillaceae</taxon>
        <taxon>Penicillium</taxon>
    </lineage>
</organism>
<evidence type="ECO:0000313" key="1">
    <source>
        <dbReference type="EMBL" id="KAJ5213037.1"/>
    </source>
</evidence>
<dbReference type="OrthoDB" id="1046782at2759"/>
<name>A0A9W9N4J6_9EURO</name>
<proteinExistence type="predicted"/>
<dbReference type="Proteomes" id="UP001150942">
    <property type="component" value="Unassembled WGS sequence"/>
</dbReference>
<reference evidence="1" key="1">
    <citation type="submission" date="2022-11" db="EMBL/GenBank/DDBJ databases">
        <authorList>
            <person name="Petersen C."/>
        </authorList>
    </citation>
    <scope>NUCLEOTIDE SEQUENCE</scope>
    <source>
        <strain evidence="1">IBT 20477</strain>
    </source>
</reference>
<dbReference type="InterPro" id="IPR012334">
    <property type="entry name" value="Pectin_lyas_fold"/>
</dbReference>
<dbReference type="AlphaFoldDB" id="A0A9W9N4J6"/>
<comment type="caution">
    <text evidence="1">The sequence shown here is derived from an EMBL/GenBank/DDBJ whole genome shotgun (WGS) entry which is preliminary data.</text>
</comment>
<dbReference type="InterPro" id="IPR011050">
    <property type="entry name" value="Pectin_lyase_fold/virulence"/>
</dbReference>
<protein>
    <submittedName>
        <fullName evidence="1">Glucan endo-1-3-beta-glucosidase</fullName>
    </submittedName>
</protein>
<reference evidence="1" key="2">
    <citation type="journal article" date="2023" name="IMA Fungus">
        <title>Comparative genomic study of the Penicillium genus elucidates a diverse pangenome and 15 lateral gene transfer events.</title>
        <authorList>
            <person name="Petersen C."/>
            <person name="Sorensen T."/>
            <person name="Nielsen M.R."/>
            <person name="Sondergaard T.E."/>
            <person name="Sorensen J.L."/>
            <person name="Fitzpatrick D.A."/>
            <person name="Frisvad J.C."/>
            <person name="Nielsen K.L."/>
        </authorList>
    </citation>
    <scope>NUCLEOTIDE SEQUENCE</scope>
    <source>
        <strain evidence="1">IBT 20477</strain>
    </source>
</reference>
<keyword evidence="2" id="KW-1185">Reference proteome</keyword>
<dbReference type="EMBL" id="JAPQKQ010000001">
    <property type="protein sequence ID" value="KAJ5213037.1"/>
    <property type="molecule type" value="Genomic_DNA"/>
</dbReference>
<dbReference type="Gene3D" id="2.160.20.10">
    <property type="entry name" value="Single-stranded right-handed beta-helix, Pectin lyase-like"/>
    <property type="match status" value="1"/>
</dbReference>
<gene>
    <name evidence="1" type="ORF">N7449_000206</name>
</gene>
<sequence length="225" mass="24765">MVNSITLNGANVAAFSQGSAGIWDVHIRIGGAAGTGLQSDTCPKTSAKQTTPKTESIAASLLLHIIEKASAYIENSWMRTADHELDLSDHSQINVYAGHGVLVEWQGPIWLWGTISEHHQLYNYQVSNAANGFMGWIQTETPYQQSSPTALVPCMPQDSWNNPDFSTCTEASCKKSWGLHVMNTSDLFMHGAGLQSCLNTEDCQEKKVEIACSDVHIYDCCRDYY</sequence>